<keyword evidence="3" id="KW-0813">Transport</keyword>
<evidence type="ECO:0000256" key="1">
    <source>
        <dbReference type="ARBA" id="ARBA00004123"/>
    </source>
</evidence>
<dbReference type="EMBL" id="JH159153">
    <property type="protein sequence ID" value="EGZ20757.1"/>
    <property type="molecule type" value="Genomic_DNA"/>
</dbReference>
<dbReference type="Gene3D" id="1.25.10.10">
    <property type="entry name" value="Leucine-rich Repeat Variant"/>
    <property type="match status" value="1"/>
</dbReference>
<name>G4Z388_PHYSP</name>
<dbReference type="GO" id="GO:0031267">
    <property type="term" value="F:small GTPase binding"/>
    <property type="evidence" value="ECO:0007669"/>
    <property type="project" value="InterPro"/>
</dbReference>
<organism evidence="6 7">
    <name type="scientific">Phytophthora sojae (strain P6497)</name>
    <name type="common">Soybean stem and root rot agent</name>
    <name type="synonym">Phytophthora megasperma f. sp. glycines</name>
    <dbReference type="NCBI Taxonomy" id="1094619"/>
    <lineage>
        <taxon>Eukaryota</taxon>
        <taxon>Sar</taxon>
        <taxon>Stramenopiles</taxon>
        <taxon>Oomycota</taxon>
        <taxon>Peronosporomycetes</taxon>
        <taxon>Peronosporales</taxon>
        <taxon>Peronosporaceae</taxon>
        <taxon>Phytophthora</taxon>
    </lineage>
</organism>
<dbReference type="InParanoid" id="G4Z388"/>
<evidence type="ECO:0000259" key="5">
    <source>
        <dbReference type="Pfam" id="PF03810"/>
    </source>
</evidence>
<dbReference type="InterPro" id="IPR051345">
    <property type="entry name" value="Importin_beta-like_NTR"/>
</dbReference>
<dbReference type="GO" id="GO:0006606">
    <property type="term" value="P:protein import into nucleus"/>
    <property type="evidence" value="ECO:0007669"/>
    <property type="project" value="TreeGrafter"/>
</dbReference>
<dbReference type="InterPro" id="IPR001494">
    <property type="entry name" value="Importin-beta_N"/>
</dbReference>
<sequence>MAQQLAACARQLFEGASGSAEQRAANAWLMQFQAREEAWQAALQLLERPVRDPATQQGAPELVAMQILRLKTQQDWTKISAQQQQVVRQTLLQLLEMTCVDADGGLSPVSCRLACVTLADVVVKSCRLWSSWKSDVQRLVDAGTAAQRQQKGAAVLAEILGAIPLQILMSENLWAAEETQEVLAGFQAEGGEVMTAVQMILTSMYGFARSSALRCLEGWGVGCVPTHETFGLTAAQLFSSGLMEMLLSIVTNDNEDHAQLAAGIIADSFVHAASAPVSQSMTAAVLHVGQCLVDAIPVFHSSIQYPSGGMMTKEQQTTACRGISQIVCSLAMNHASVLFSSHVTDTQGASEQHRLLSINFLELLLACSSFNDIDVVQPTLEIWFFFLEDNDSAQNEVSWKLLDATGQEHIVSVLSRLVNALIERCKYPQWFIERHEVVSDDPVIEAIGGFRR</sequence>
<proteinExistence type="inferred from homology"/>
<accession>G4Z388</accession>
<dbReference type="Proteomes" id="UP000002640">
    <property type="component" value="Unassembled WGS sequence"/>
</dbReference>
<dbReference type="GeneID" id="20643580"/>
<comment type="similarity">
    <text evidence="2">Belongs to the importin beta family.</text>
</comment>
<dbReference type="RefSeq" id="XP_009523474.1">
    <property type="nucleotide sequence ID" value="XM_009525179.1"/>
</dbReference>
<dbReference type="PANTHER" id="PTHR12363">
    <property type="entry name" value="TRANSPORTIN 3 AND IMPORTIN 13"/>
    <property type="match status" value="1"/>
</dbReference>
<protein>
    <recommendedName>
        <fullName evidence="5">Importin N-terminal domain-containing protein</fullName>
    </recommendedName>
</protein>
<dbReference type="SUPFAM" id="SSF48371">
    <property type="entry name" value="ARM repeat"/>
    <property type="match status" value="1"/>
</dbReference>
<evidence type="ECO:0000313" key="7">
    <source>
        <dbReference type="Proteomes" id="UP000002640"/>
    </source>
</evidence>
<dbReference type="AlphaFoldDB" id="G4Z388"/>
<dbReference type="OMA" id="YPQWFIE"/>
<reference evidence="6 7" key="1">
    <citation type="journal article" date="2006" name="Science">
        <title>Phytophthora genome sequences uncover evolutionary origins and mechanisms of pathogenesis.</title>
        <authorList>
            <person name="Tyler B.M."/>
            <person name="Tripathy S."/>
            <person name="Zhang X."/>
            <person name="Dehal P."/>
            <person name="Jiang R.H."/>
            <person name="Aerts A."/>
            <person name="Arredondo F.D."/>
            <person name="Baxter L."/>
            <person name="Bensasson D."/>
            <person name="Beynon J.L."/>
            <person name="Chapman J."/>
            <person name="Damasceno C.M."/>
            <person name="Dorrance A.E."/>
            <person name="Dou D."/>
            <person name="Dickerman A.W."/>
            <person name="Dubchak I.L."/>
            <person name="Garbelotto M."/>
            <person name="Gijzen M."/>
            <person name="Gordon S.G."/>
            <person name="Govers F."/>
            <person name="Grunwald N.J."/>
            <person name="Huang W."/>
            <person name="Ivors K.L."/>
            <person name="Jones R.W."/>
            <person name="Kamoun S."/>
            <person name="Krampis K."/>
            <person name="Lamour K.H."/>
            <person name="Lee M.K."/>
            <person name="McDonald W.H."/>
            <person name="Medina M."/>
            <person name="Meijer H.J."/>
            <person name="Nordberg E.K."/>
            <person name="Maclean D.J."/>
            <person name="Ospina-Giraldo M.D."/>
            <person name="Morris P.F."/>
            <person name="Phuntumart V."/>
            <person name="Putnam N.H."/>
            <person name="Rash S."/>
            <person name="Rose J.K."/>
            <person name="Sakihama Y."/>
            <person name="Salamov A.A."/>
            <person name="Savidor A."/>
            <person name="Scheuring C.F."/>
            <person name="Smith B.M."/>
            <person name="Sobral B.W."/>
            <person name="Terry A."/>
            <person name="Torto-Alalibo T.A."/>
            <person name="Win J."/>
            <person name="Xu Z."/>
            <person name="Zhang H."/>
            <person name="Grigoriev I.V."/>
            <person name="Rokhsar D.S."/>
            <person name="Boore J.L."/>
        </authorList>
    </citation>
    <scope>NUCLEOTIDE SEQUENCE [LARGE SCALE GENOMIC DNA]</scope>
    <source>
        <strain evidence="6 7">P6497</strain>
    </source>
</reference>
<dbReference type="GO" id="GO:0005634">
    <property type="term" value="C:nucleus"/>
    <property type="evidence" value="ECO:0007669"/>
    <property type="project" value="UniProtKB-SubCell"/>
</dbReference>
<evidence type="ECO:0000256" key="4">
    <source>
        <dbReference type="ARBA" id="ARBA00023242"/>
    </source>
</evidence>
<keyword evidence="4" id="KW-0539">Nucleus</keyword>
<dbReference type="GO" id="GO:0005737">
    <property type="term" value="C:cytoplasm"/>
    <property type="evidence" value="ECO:0007669"/>
    <property type="project" value="TreeGrafter"/>
</dbReference>
<dbReference type="InterPro" id="IPR011989">
    <property type="entry name" value="ARM-like"/>
</dbReference>
<dbReference type="PANTHER" id="PTHR12363:SF33">
    <property type="entry name" value="IMPORTIN-13"/>
    <property type="match status" value="1"/>
</dbReference>
<feature type="domain" description="Importin N-terminal" evidence="5">
    <location>
        <begin position="25"/>
        <end position="95"/>
    </location>
</feature>
<gene>
    <name evidence="6" type="ORF">PHYSODRAFT_313282</name>
</gene>
<keyword evidence="7" id="KW-1185">Reference proteome</keyword>
<comment type="subcellular location">
    <subcellularLocation>
        <location evidence="1">Nucleus</location>
    </subcellularLocation>
</comment>
<dbReference type="KEGG" id="psoj:PHYSODRAFT_313282"/>
<evidence type="ECO:0000256" key="2">
    <source>
        <dbReference type="ARBA" id="ARBA00007991"/>
    </source>
</evidence>
<dbReference type="InterPro" id="IPR016024">
    <property type="entry name" value="ARM-type_fold"/>
</dbReference>
<evidence type="ECO:0000313" key="6">
    <source>
        <dbReference type="EMBL" id="EGZ20757.1"/>
    </source>
</evidence>
<dbReference type="Pfam" id="PF03810">
    <property type="entry name" value="IBN_N"/>
    <property type="match status" value="1"/>
</dbReference>
<evidence type="ECO:0000256" key="3">
    <source>
        <dbReference type="ARBA" id="ARBA00022448"/>
    </source>
</evidence>
<dbReference type="SMR" id="G4Z388"/>